<dbReference type="InterPro" id="IPR003661">
    <property type="entry name" value="HisK_dim/P_dom"/>
</dbReference>
<feature type="domain" description="Histidine kinase" evidence="8">
    <location>
        <begin position="185"/>
        <end position="397"/>
    </location>
</feature>
<evidence type="ECO:0000256" key="3">
    <source>
        <dbReference type="ARBA" id="ARBA00022679"/>
    </source>
</evidence>
<proteinExistence type="predicted"/>
<dbReference type="Pfam" id="PF00512">
    <property type="entry name" value="HisKA"/>
    <property type="match status" value="1"/>
</dbReference>
<dbReference type="InterPro" id="IPR029016">
    <property type="entry name" value="GAF-like_dom_sf"/>
</dbReference>
<keyword evidence="6" id="KW-0067">ATP-binding</keyword>
<dbReference type="SUPFAM" id="SSF55874">
    <property type="entry name" value="ATPase domain of HSP90 chaperone/DNA topoisomerase II/histidine kinase"/>
    <property type="match status" value="1"/>
</dbReference>
<keyword evidence="4" id="KW-0547">Nucleotide-binding</keyword>
<dbReference type="SMART" id="SM00065">
    <property type="entry name" value="GAF"/>
    <property type="match status" value="1"/>
</dbReference>
<dbReference type="CDD" id="cd00075">
    <property type="entry name" value="HATPase"/>
    <property type="match status" value="1"/>
</dbReference>
<evidence type="ECO:0000256" key="6">
    <source>
        <dbReference type="ARBA" id="ARBA00022840"/>
    </source>
</evidence>
<dbReference type="PANTHER" id="PTHR42878">
    <property type="entry name" value="TWO-COMPONENT HISTIDINE KINASE"/>
    <property type="match status" value="1"/>
</dbReference>
<dbReference type="InterPro" id="IPR036097">
    <property type="entry name" value="HisK_dim/P_sf"/>
</dbReference>
<evidence type="ECO:0000256" key="4">
    <source>
        <dbReference type="ARBA" id="ARBA00022741"/>
    </source>
</evidence>
<name>A0ABT3HSZ6_9FLAO</name>
<dbReference type="SUPFAM" id="SSF55781">
    <property type="entry name" value="GAF domain-like"/>
    <property type="match status" value="1"/>
</dbReference>
<comment type="caution">
    <text evidence="9">The sequence shown here is derived from an EMBL/GenBank/DDBJ whole genome shotgun (WGS) entry which is preliminary data.</text>
</comment>
<accession>A0ABT3HSZ6</accession>
<evidence type="ECO:0000256" key="2">
    <source>
        <dbReference type="ARBA" id="ARBA00012438"/>
    </source>
</evidence>
<dbReference type="InterPro" id="IPR050351">
    <property type="entry name" value="BphY/WalK/GraS-like"/>
</dbReference>
<dbReference type="InterPro" id="IPR003594">
    <property type="entry name" value="HATPase_dom"/>
</dbReference>
<keyword evidence="7" id="KW-0902">Two-component regulatory system</keyword>
<dbReference type="PANTHER" id="PTHR42878:SF7">
    <property type="entry name" value="SENSOR HISTIDINE KINASE GLRK"/>
    <property type="match status" value="1"/>
</dbReference>
<dbReference type="InterPro" id="IPR036890">
    <property type="entry name" value="HATPase_C_sf"/>
</dbReference>
<dbReference type="Pfam" id="PF01590">
    <property type="entry name" value="GAF"/>
    <property type="match status" value="1"/>
</dbReference>
<keyword evidence="3" id="KW-0808">Transferase</keyword>
<dbReference type="Proteomes" id="UP001163731">
    <property type="component" value="Unassembled WGS sequence"/>
</dbReference>
<keyword evidence="5 9" id="KW-0418">Kinase</keyword>
<dbReference type="RefSeq" id="WP_264748218.1">
    <property type="nucleotide sequence ID" value="NZ_JAPDHW010000001.1"/>
</dbReference>
<dbReference type="CDD" id="cd00082">
    <property type="entry name" value="HisKA"/>
    <property type="match status" value="1"/>
</dbReference>
<evidence type="ECO:0000256" key="5">
    <source>
        <dbReference type="ARBA" id="ARBA00022777"/>
    </source>
</evidence>
<evidence type="ECO:0000313" key="9">
    <source>
        <dbReference type="EMBL" id="MCW3166920.1"/>
    </source>
</evidence>
<comment type="catalytic activity">
    <reaction evidence="1">
        <text>ATP + protein L-histidine = ADP + protein N-phospho-L-histidine.</text>
        <dbReference type="EC" id="2.7.13.3"/>
    </reaction>
</comment>
<dbReference type="GO" id="GO:0016301">
    <property type="term" value="F:kinase activity"/>
    <property type="evidence" value="ECO:0007669"/>
    <property type="project" value="UniProtKB-KW"/>
</dbReference>
<dbReference type="SMART" id="SM00388">
    <property type="entry name" value="HisKA"/>
    <property type="match status" value="1"/>
</dbReference>
<organism evidence="9 10">
    <name type="scientific">Chryseobacterium kimseyorum</name>
    <dbReference type="NCBI Taxonomy" id="2984028"/>
    <lineage>
        <taxon>Bacteria</taxon>
        <taxon>Pseudomonadati</taxon>
        <taxon>Bacteroidota</taxon>
        <taxon>Flavobacteriia</taxon>
        <taxon>Flavobacteriales</taxon>
        <taxon>Weeksellaceae</taxon>
        <taxon>Chryseobacterium group</taxon>
        <taxon>Chryseobacterium</taxon>
    </lineage>
</organism>
<reference evidence="9" key="1">
    <citation type="submission" date="2022-10" db="EMBL/GenBank/DDBJ databases">
        <title>Chryseobacterium babae sp. nov. isolated from the gut of the beetle Oryctes rhinoceros, and Chryseobacterium kimseyorum sp. nov., isolated from a stick insect rearing cage.</title>
        <authorList>
            <person name="Shelomi M."/>
            <person name="Han C.-J."/>
            <person name="Chen W.-M."/>
            <person name="Chen H.-K."/>
            <person name="Liaw S.-J."/>
            <person name="Muhle E."/>
            <person name="Clermont D."/>
        </authorList>
    </citation>
    <scope>NUCLEOTIDE SEQUENCE</scope>
    <source>
        <strain evidence="9">09-1422</strain>
    </source>
</reference>
<sequence length="402" mass="44744">MSNQLVSTDFEKDIQELNKIPAIANILEVICSTTGMGFATVARVTEDRWVACVVNDKIKFGLTAGGELKLETTLCQEVFQLNKIIAIDHVDEDPIYYNHHTPKLYGLQSYISIPIFLSNGNFFGTLCAIDPKPALVNNEKTINMFKLFGELISFHLDSLKSLSETQVKLLEEQKNSEIREQFIAILGHDLRNPVSAISNAAQLLLRSPLDERNTKLAMVIRNSTTRAMGLIENILDFARGKLGEGIQLNYNNIESLESALNQVVTELRIAYPETEIVTDFKLENEVAADYRRIAQLFSNLLGNAITHGEKTTPVKVTAKTGLDVFELCVINKGKKITEETQKHLFKPFSRGKIHHGQEGLGLGLYIANEIADSHGGAILVASSDEETCFTFRFKPQVTISND</sequence>
<gene>
    <name evidence="9" type="ORF">OMO38_00125</name>
</gene>
<keyword evidence="10" id="KW-1185">Reference proteome</keyword>
<protein>
    <recommendedName>
        <fullName evidence="2">histidine kinase</fullName>
        <ecNumber evidence="2">2.7.13.3</ecNumber>
    </recommendedName>
</protein>
<evidence type="ECO:0000256" key="7">
    <source>
        <dbReference type="ARBA" id="ARBA00023012"/>
    </source>
</evidence>
<dbReference type="Gene3D" id="3.30.565.10">
    <property type="entry name" value="Histidine kinase-like ATPase, C-terminal domain"/>
    <property type="match status" value="1"/>
</dbReference>
<dbReference type="Gene3D" id="3.30.450.40">
    <property type="match status" value="1"/>
</dbReference>
<dbReference type="Gene3D" id="1.10.287.130">
    <property type="match status" value="1"/>
</dbReference>
<dbReference type="PROSITE" id="PS50109">
    <property type="entry name" value="HIS_KIN"/>
    <property type="match status" value="1"/>
</dbReference>
<evidence type="ECO:0000259" key="8">
    <source>
        <dbReference type="PROSITE" id="PS50109"/>
    </source>
</evidence>
<dbReference type="Pfam" id="PF02518">
    <property type="entry name" value="HATPase_c"/>
    <property type="match status" value="1"/>
</dbReference>
<dbReference type="EC" id="2.7.13.3" evidence="2"/>
<dbReference type="EMBL" id="JAPDHW010000001">
    <property type="protein sequence ID" value="MCW3166920.1"/>
    <property type="molecule type" value="Genomic_DNA"/>
</dbReference>
<dbReference type="InterPro" id="IPR005467">
    <property type="entry name" value="His_kinase_dom"/>
</dbReference>
<evidence type="ECO:0000313" key="10">
    <source>
        <dbReference type="Proteomes" id="UP001163731"/>
    </source>
</evidence>
<dbReference type="InterPro" id="IPR003018">
    <property type="entry name" value="GAF"/>
</dbReference>
<evidence type="ECO:0000256" key="1">
    <source>
        <dbReference type="ARBA" id="ARBA00000085"/>
    </source>
</evidence>
<dbReference type="SUPFAM" id="SSF47384">
    <property type="entry name" value="Homodimeric domain of signal transducing histidine kinase"/>
    <property type="match status" value="1"/>
</dbReference>
<dbReference type="SMART" id="SM00387">
    <property type="entry name" value="HATPase_c"/>
    <property type="match status" value="1"/>
</dbReference>